<dbReference type="InterPro" id="IPR035901">
    <property type="entry name" value="GIY-YIG_endonuc_sf"/>
</dbReference>
<dbReference type="OrthoDB" id="2656488at2"/>
<dbReference type="Pfam" id="PF14267">
    <property type="entry name" value="DUF4357"/>
    <property type="match status" value="1"/>
</dbReference>
<name>A0A559J3Z4_9BACL</name>
<dbReference type="Proteomes" id="UP000318102">
    <property type="component" value="Unassembled WGS sequence"/>
</dbReference>
<dbReference type="InterPro" id="IPR000305">
    <property type="entry name" value="GIY-YIG_endonuc"/>
</dbReference>
<evidence type="ECO:0000313" key="3">
    <source>
        <dbReference type="Proteomes" id="UP000318102"/>
    </source>
</evidence>
<keyword evidence="3" id="KW-1185">Reference proteome</keyword>
<dbReference type="SUPFAM" id="SSF82771">
    <property type="entry name" value="GIY-YIG endonuclease"/>
    <property type="match status" value="1"/>
</dbReference>
<dbReference type="AlphaFoldDB" id="A0A559J3Z4"/>
<dbReference type="CDD" id="cd10447">
    <property type="entry name" value="GIY-YIG_unchar_2"/>
    <property type="match status" value="1"/>
</dbReference>
<proteinExistence type="predicted"/>
<organism evidence="2 3">
    <name type="scientific">Paenibacillus agilis</name>
    <dbReference type="NCBI Taxonomy" id="3020863"/>
    <lineage>
        <taxon>Bacteria</taxon>
        <taxon>Bacillati</taxon>
        <taxon>Bacillota</taxon>
        <taxon>Bacilli</taxon>
        <taxon>Bacillales</taxon>
        <taxon>Paenibacillaceae</taxon>
        <taxon>Paenibacillus</taxon>
    </lineage>
</organism>
<feature type="domain" description="GIY-YIG" evidence="1">
    <location>
        <begin position="38"/>
        <end position="115"/>
    </location>
</feature>
<sequence>MGENYKNLKTAELSNWTGKAYIGQRKHVQTLQSFEELSAPGIYVLISEIEDSFQKKIYIGEADEVNKRISEHFKNKDWWSDFVVFISKDANLTKSHVRYLERELYEIAKRNQTTIETVNANTPPGSKLPLSDCDDMKDFNENIIFVLSNLGIIDFTKKKVTEVKEDMDQERNKDTVFYLNVPGAKGEETREAMLVVEDGAYRLLKGSYIRKELVNSFSSHNYVRLRNQLEQEDFFILSNSGSFFELAKDVEFTSPSAAAAVVRNCSMNGRREWKLKSGMSLDEYENRSSIENLI</sequence>
<evidence type="ECO:0000259" key="1">
    <source>
        <dbReference type="PROSITE" id="PS50164"/>
    </source>
</evidence>
<dbReference type="EMBL" id="VNJK01000001">
    <property type="protein sequence ID" value="TVX94608.1"/>
    <property type="molecule type" value="Genomic_DNA"/>
</dbReference>
<evidence type="ECO:0000313" key="2">
    <source>
        <dbReference type="EMBL" id="TVX94608.1"/>
    </source>
</evidence>
<gene>
    <name evidence="2" type="ORF">FPZ44_06070</name>
</gene>
<protein>
    <submittedName>
        <fullName evidence="2">GIY-YIG nuclease family protein</fullName>
    </submittedName>
</protein>
<comment type="caution">
    <text evidence="2">The sequence shown here is derived from an EMBL/GenBank/DDBJ whole genome shotgun (WGS) entry which is preliminary data.</text>
</comment>
<dbReference type="InterPro" id="IPR025579">
    <property type="entry name" value="DUF4357"/>
</dbReference>
<dbReference type="PROSITE" id="PS50164">
    <property type="entry name" value="GIY_YIG"/>
    <property type="match status" value="1"/>
</dbReference>
<reference evidence="2 3" key="1">
    <citation type="submission" date="2019-07" db="EMBL/GenBank/DDBJ databases">
        <authorList>
            <person name="Kim J."/>
        </authorList>
    </citation>
    <scope>NUCLEOTIDE SEQUENCE [LARGE SCALE GENOMIC DNA]</scope>
    <source>
        <strain evidence="2 3">N4</strain>
    </source>
</reference>
<accession>A0A559J3Z4</accession>